<dbReference type="Pfam" id="PF04193">
    <property type="entry name" value="PQ-loop"/>
    <property type="match status" value="2"/>
</dbReference>
<dbReference type="InterPro" id="IPR006603">
    <property type="entry name" value="PQ-loop_rpt"/>
</dbReference>
<dbReference type="GO" id="GO:0015174">
    <property type="term" value="F:basic amino acid transmembrane transporter activity"/>
    <property type="evidence" value="ECO:0007669"/>
    <property type="project" value="UniProtKB-ARBA"/>
</dbReference>
<dbReference type="FunFam" id="1.20.1280.290:FF:000012">
    <property type="entry name" value="Vacuolar membrane PQ loop repeat protein"/>
    <property type="match status" value="1"/>
</dbReference>
<feature type="transmembrane region" description="Helical" evidence="8">
    <location>
        <begin position="20"/>
        <end position="43"/>
    </location>
</feature>
<feature type="transmembrane region" description="Helical" evidence="8">
    <location>
        <begin position="55"/>
        <end position="75"/>
    </location>
</feature>
<comment type="caution">
    <text evidence="9">The sequence shown here is derived from an EMBL/GenBank/DDBJ whole genome shotgun (WGS) entry which is preliminary data.</text>
</comment>
<evidence type="ECO:0000256" key="8">
    <source>
        <dbReference type="SAM" id="Phobius"/>
    </source>
</evidence>
<evidence type="ECO:0000256" key="1">
    <source>
        <dbReference type="ARBA" id="ARBA00004141"/>
    </source>
</evidence>
<dbReference type="FunFam" id="1.20.1280.290:FF:000009">
    <property type="entry name" value="PQ loop repeat family protein"/>
    <property type="match status" value="1"/>
</dbReference>
<dbReference type="EMBL" id="JANBVO010000003">
    <property type="protein sequence ID" value="KAJ9155465.1"/>
    <property type="molecule type" value="Genomic_DNA"/>
</dbReference>
<dbReference type="PANTHER" id="PTHR16201:SF44">
    <property type="entry name" value="SEVEN TRANSMEMBRANE PROTEIN 1"/>
    <property type="match status" value="1"/>
</dbReference>
<dbReference type="GO" id="GO:0034486">
    <property type="term" value="P:vacuolar transmembrane transport"/>
    <property type="evidence" value="ECO:0007669"/>
    <property type="project" value="UniProtKB-ARBA"/>
</dbReference>
<feature type="transmembrane region" description="Helical" evidence="8">
    <location>
        <begin position="81"/>
        <end position="102"/>
    </location>
</feature>
<feature type="transmembrane region" description="Helical" evidence="8">
    <location>
        <begin position="274"/>
        <end position="294"/>
    </location>
</feature>
<dbReference type="SMART" id="SM00679">
    <property type="entry name" value="CTNS"/>
    <property type="match status" value="2"/>
</dbReference>
<feature type="region of interest" description="Disordered" evidence="7">
    <location>
        <begin position="116"/>
        <end position="179"/>
    </location>
</feature>
<name>A0AA38S3A6_9PEZI</name>
<keyword evidence="4 8" id="KW-0472">Membrane</keyword>
<protein>
    <submittedName>
        <fullName evidence="9">Vacuolar membrane pq loop repeat protein</fullName>
    </submittedName>
</protein>
<evidence type="ECO:0000256" key="3">
    <source>
        <dbReference type="ARBA" id="ARBA00022989"/>
    </source>
</evidence>
<feature type="transmembrane region" description="Helical" evidence="8">
    <location>
        <begin position="235"/>
        <end position="254"/>
    </location>
</feature>
<comment type="catalytic activity">
    <reaction evidence="6">
        <text>L-histidine(out) + L-arginine(in) = L-histidine(in) + L-arginine(out)</text>
        <dbReference type="Rhea" id="RHEA:71063"/>
        <dbReference type="ChEBI" id="CHEBI:32682"/>
        <dbReference type="ChEBI" id="CHEBI:57595"/>
    </reaction>
</comment>
<sequence>MAAFWPSSIAALEAPTVGEALSGVFGSISLTAWICLLLPQLIANYKNQSAEGLSMAFLFVWLVGDVANLSGALVTELAPTAIALAVYFCIADIVLIAQCIYYNTLNARRAARHHHRRSSAAATSSDEDEPLLARQRSGSSVGGLPGSHRRPSMRRGGSRRRRSSSALDPITRIITGEDETPDPSPWLHNALSLLAVYAVGTAGWFVSYKMGAWDRDGAAPDVPDPEEGTHGQSKVVAGIGLALGYASAVCYLCARIPQIIKNWREKSCEGLALLFFLLSLTGNLTYGASLFAYSQDGAYLLKTLPWLLGSLGTMVEDCIIFVQFRLYAPKKEPKPAAHGANGANGTNGATA</sequence>
<evidence type="ECO:0000256" key="2">
    <source>
        <dbReference type="ARBA" id="ARBA00022692"/>
    </source>
</evidence>
<feature type="transmembrane region" description="Helical" evidence="8">
    <location>
        <begin position="186"/>
        <end position="206"/>
    </location>
</feature>
<dbReference type="Gene3D" id="1.20.1280.290">
    <property type="match status" value="2"/>
</dbReference>
<evidence type="ECO:0000256" key="5">
    <source>
        <dbReference type="ARBA" id="ARBA00038039"/>
    </source>
</evidence>
<dbReference type="PANTHER" id="PTHR16201">
    <property type="entry name" value="SEVEN TRANSMEMBRANE PROTEIN 1-RELATED"/>
    <property type="match status" value="1"/>
</dbReference>
<evidence type="ECO:0000313" key="9">
    <source>
        <dbReference type="EMBL" id="KAJ9155465.1"/>
    </source>
</evidence>
<evidence type="ECO:0000256" key="6">
    <source>
        <dbReference type="ARBA" id="ARBA00050768"/>
    </source>
</evidence>
<evidence type="ECO:0000256" key="7">
    <source>
        <dbReference type="SAM" id="MobiDB-lite"/>
    </source>
</evidence>
<dbReference type="InterPro" id="IPR051415">
    <property type="entry name" value="LAAT-1"/>
</dbReference>
<dbReference type="AlphaFoldDB" id="A0AA38S3A6"/>
<comment type="subcellular location">
    <subcellularLocation>
        <location evidence="1">Membrane</location>
        <topology evidence="1">Multi-pass membrane protein</topology>
    </subcellularLocation>
</comment>
<dbReference type="GO" id="GO:0098852">
    <property type="term" value="C:lytic vacuole membrane"/>
    <property type="evidence" value="ECO:0007669"/>
    <property type="project" value="UniProtKB-ARBA"/>
</dbReference>
<comment type="similarity">
    <text evidence="5">Belongs to the laat-1 family.</text>
</comment>
<proteinExistence type="inferred from homology"/>
<feature type="compositionally biased region" description="Low complexity" evidence="7">
    <location>
        <begin position="336"/>
        <end position="351"/>
    </location>
</feature>
<evidence type="ECO:0000313" key="10">
    <source>
        <dbReference type="Proteomes" id="UP001174694"/>
    </source>
</evidence>
<keyword evidence="2 8" id="KW-0812">Transmembrane</keyword>
<gene>
    <name evidence="9" type="ORF">NKR23_g2039</name>
</gene>
<reference evidence="9" key="1">
    <citation type="submission" date="2022-07" db="EMBL/GenBank/DDBJ databases">
        <title>Fungi with potential for degradation of polypropylene.</title>
        <authorList>
            <person name="Gostincar C."/>
        </authorList>
    </citation>
    <scope>NUCLEOTIDE SEQUENCE</scope>
    <source>
        <strain evidence="9">EXF-13308</strain>
    </source>
</reference>
<organism evidence="9 10">
    <name type="scientific">Pleurostoma richardsiae</name>
    <dbReference type="NCBI Taxonomy" id="41990"/>
    <lineage>
        <taxon>Eukaryota</taxon>
        <taxon>Fungi</taxon>
        <taxon>Dikarya</taxon>
        <taxon>Ascomycota</taxon>
        <taxon>Pezizomycotina</taxon>
        <taxon>Sordariomycetes</taxon>
        <taxon>Sordariomycetidae</taxon>
        <taxon>Calosphaeriales</taxon>
        <taxon>Pleurostomataceae</taxon>
        <taxon>Pleurostoma</taxon>
    </lineage>
</organism>
<feature type="compositionally biased region" description="Basic residues" evidence="7">
    <location>
        <begin position="147"/>
        <end position="163"/>
    </location>
</feature>
<feature type="region of interest" description="Disordered" evidence="7">
    <location>
        <begin position="332"/>
        <end position="351"/>
    </location>
</feature>
<keyword evidence="3 8" id="KW-1133">Transmembrane helix</keyword>
<evidence type="ECO:0000256" key="4">
    <source>
        <dbReference type="ARBA" id="ARBA00023136"/>
    </source>
</evidence>
<dbReference type="Proteomes" id="UP001174694">
    <property type="component" value="Unassembled WGS sequence"/>
</dbReference>
<accession>A0AA38S3A6</accession>
<keyword evidence="10" id="KW-1185">Reference proteome</keyword>